<gene>
    <name evidence="1" type="ORF">kuste4151</name>
</gene>
<organism evidence="1">
    <name type="scientific">Kuenenia stuttgartiensis</name>
    <dbReference type="NCBI Taxonomy" id="174633"/>
    <lineage>
        <taxon>Bacteria</taxon>
        <taxon>Pseudomonadati</taxon>
        <taxon>Planctomycetota</taxon>
        <taxon>Candidatus Brocadiia</taxon>
        <taxon>Candidatus Brocadiales</taxon>
        <taxon>Candidatus Brocadiaceae</taxon>
        <taxon>Candidatus Kuenenia</taxon>
    </lineage>
</organism>
<dbReference type="AlphaFoldDB" id="Q1Q4I0"/>
<accession>Q1Q4I0</accession>
<dbReference type="InterPro" id="IPR049537">
    <property type="entry name" value="RelB-like"/>
</dbReference>
<reference evidence="1" key="1">
    <citation type="journal article" date="2006" name="Nature">
        <title>Deciphering the evolution and metabolism of an anammox bacterium from a community genome.</title>
        <authorList>
            <person name="Strous M."/>
            <person name="Pelletier E."/>
            <person name="Mangenot S."/>
            <person name="Rattei T."/>
            <person name="Lehner A."/>
            <person name="Taylor M.W."/>
            <person name="Horn M."/>
            <person name="Daims H."/>
            <person name="Bartol-Mavel D."/>
            <person name="Wincker P."/>
            <person name="Barbe V."/>
            <person name="Fonknechten N."/>
            <person name="Vallenet D."/>
            <person name="Segurens B."/>
            <person name="Schenowitz-Truong C."/>
            <person name="Medigue C."/>
            <person name="Collingro A."/>
            <person name="Snel B."/>
            <person name="Dutilh B.E."/>
            <person name="OpDenCamp H.J.M."/>
            <person name="vanDerDrift C."/>
            <person name="Cirpus I."/>
            <person name="vanDePas-Schoonen K.T."/>
            <person name="Harhangi H.R."/>
            <person name="vanNiftrik L."/>
            <person name="Schmid M."/>
            <person name="Keltjens J."/>
            <person name="vanDeVossenberg J."/>
            <person name="Kartal B."/>
            <person name="Meier H."/>
            <person name="Frishman D."/>
            <person name="Huynen M.A."/>
            <person name="Mewes H."/>
            <person name="Weissenbach J."/>
            <person name="Jetten M.S.M."/>
            <person name="Wagner M."/>
            <person name="LePaslier D."/>
        </authorList>
    </citation>
    <scope>NUCLEOTIDE SEQUENCE</scope>
</reference>
<reference evidence="1" key="2">
    <citation type="submission" date="2006-01" db="EMBL/GenBank/DDBJ databases">
        <authorList>
            <person name="Genoscope"/>
        </authorList>
    </citation>
    <scope>NUCLEOTIDE SEQUENCE</scope>
</reference>
<sequence>MMTTRFIVDESGNKTSVILPLEDYEELLEDIHDLTIIAERKDEPSISLEELKKRLKADGLL</sequence>
<protein>
    <submittedName>
        <fullName evidence="1">Uncharacterized protein</fullName>
    </submittedName>
</protein>
<dbReference type="Pfam" id="PF18506">
    <property type="entry name" value="RelB-like"/>
    <property type="match status" value="1"/>
</dbReference>
<dbReference type="RefSeq" id="WP_169703594.1">
    <property type="nucleotide sequence ID" value="NZ_OCTL01000078.1"/>
</dbReference>
<dbReference type="EMBL" id="CT573071">
    <property type="protein sequence ID" value="CAJ74913.1"/>
    <property type="molecule type" value="Genomic_DNA"/>
</dbReference>
<name>Q1Q4I0_KUEST</name>
<evidence type="ECO:0000313" key="1">
    <source>
        <dbReference type="EMBL" id="CAJ74913.1"/>
    </source>
</evidence>
<proteinExistence type="predicted"/>